<keyword evidence="2" id="KW-1185">Reference proteome</keyword>
<dbReference type="HOGENOM" id="CLU_154654_1_0_5"/>
<dbReference type="PANTHER" id="PTHR35530:SF1">
    <property type="entry name" value="2-HYDROXYMUCONATE TAUTOMERASE"/>
    <property type="match status" value="1"/>
</dbReference>
<sequence>MPIISVKVSTAPSPDLTRRLADGIVALTAGILRKRPDITAVTVDYTAPEHWIVGGRSLADHGKASFWLDIKVVDGTNLKDEKARYLRDLFAFMESELGPLHEESYALVHEVQADAYGYGGLTQEHRYIAATRA</sequence>
<dbReference type="Proteomes" id="UP000005667">
    <property type="component" value="Plasmid AZO_p4"/>
</dbReference>
<dbReference type="RefSeq" id="WP_014189448.1">
    <property type="nucleotide sequence ID" value="NC_016587.1"/>
</dbReference>
<reference evidence="2" key="1">
    <citation type="journal article" date="2011" name="PLoS Genet.">
        <title>Azospirillum genomes reveal transition of bacteria from aquatic to terrestrial environments.</title>
        <authorList>
            <person name="Wisniewski-Dye F."/>
            <person name="Borziak K."/>
            <person name="Khalsa-Moyers G."/>
            <person name="Alexandre G."/>
            <person name="Sukharnikov L.O."/>
            <person name="Wuichet K."/>
            <person name="Hurst G.B."/>
            <person name="McDonald W.H."/>
            <person name="Robertson J.S."/>
            <person name="Barbe V."/>
            <person name="Calteau A."/>
            <person name="Rouy Z."/>
            <person name="Mangenot S."/>
            <person name="Prigent-Combaret C."/>
            <person name="Normand P."/>
            <person name="Boyer M."/>
            <person name="Siguier P."/>
            <person name="Dessaux Y."/>
            <person name="Elmerich C."/>
            <person name="Condemine G."/>
            <person name="Krishnen G."/>
            <person name="Kennedy I."/>
            <person name="Paterson A.H."/>
            <person name="Gonzalez V."/>
            <person name="Mavingui P."/>
            <person name="Zhulin I.B."/>
        </authorList>
    </citation>
    <scope>NUCLEOTIDE SEQUENCE [LARGE SCALE GENOMIC DNA]</scope>
    <source>
        <strain evidence="2">4B</strain>
    </source>
</reference>
<dbReference type="Gene3D" id="3.30.429.10">
    <property type="entry name" value="Macrophage Migration Inhibitory Factor"/>
    <property type="match status" value="2"/>
</dbReference>
<geneLocation type="plasmid" evidence="1 2">
    <name>AZO_p4</name>
</geneLocation>
<dbReference type="KEGG" id="ali:AZOLI_p40199"/>
<dbReference type="PANTHER" id="PTHR35530">
    <property type="entry name" value="TAUTOMERASE-RELATED"/>
    <property type="match status" value="1"/>
</dbReference>
<proteinExistence type="predicted"/>
<evidence type="ECO:0000313" key="2">
    <source>
        <dbReference type="Proteomes" id="UP000005667"/>
    </source>
</evidence>
<gene>
    <name evidence="1" type="ordered locus">AZOLI_p40199</name>
</gene>
<organism evidence="1 2">
    <name type="scientific">Azospirillum lipoferum (strain 4B)</name>
    <dbReference type="NCBI Taxonomy" id="862719"/>
    <lineage>
        <taxon>Bacteria</taxon>
        <taxon>Pseudomonadati</taxon>
        <taxon>Pseudomonadota</taxon>
        <taxon>Alphaproteobacteria</taxon>
        <taxon>Rhodospirillales</taxon>
        <taxon>Azospirillaceae</taxon>
        <taxon>Azospirillum</taxon>
    </lineage>
</organism>
<dbReference type="InterPro" id="IPR014347">
    <property type="entry name" value="Tautomerase/MIF_sf"/>
</dbReference>
<keyword evidence="1" id="KW-0614">Plasmid</keyword>
<dbReference type="EMBL" id="FQ311872">
    <property type="protein sequence ID" value="CBS90595.1"/>
    <property type="molecule type" value="Genomic_DNA"/>
</dbReference>
<name>G7ZFY2_AZOL4</name>
<protein>
    <submittedName>
        <fullName evidence="1">4-oxalocrotonate tautomerase</fullName>
    </submittedName>
</protein>
<dbReference type="SUPFAM" id="SSF55331">
    <property type="entry name" value="Tautomerase/MIF"/>
    <property type="match status" value="1"/>
</dbReference>
<dbReference type="OrthoDB" id="9803586at2"/>
<evidence type="ECO:0000313" key="1">
    <source>
        <dbReference type="EMBL" id="CBS90595.1"/>
    </source>
</evidence>
<dbReference type="AlphaFoldDB" id="G7ZFY2"/>
<accession>G7ZFY2</accession>